<organism evidence="1 2">
    <name type="scientific">Aspergillus luchuensis (strain CBS 106.47)</name>
    <dbReference type="NCBI Taxonomy" id="1137211"/>
    <lineage>
        <taxon>Eukaryota</taxon>
        <taxon>Fungi</taxon>
        <taxon>Dikarya</taxon>
        <taxon>Ascomycota</taxon>
        <taxon>Pezizomycotina</taxon>
        <taxon>Eurotiomycetes</taxon>
        <taxon>Eurotiomycetidae</taxon>
        <taxon>Eurotiales</taxon>
        <taxon>Aspergillaceae</taxon>
        <taxon>Aspergillus</taxon>
        <taxon>Aspergillus subgen. Circumdati</taxon>
    </lineage>
</organism>
<accession>A0A1M3THB6</accession>
<reference evidence="2" key="1">
    <citation type="journal article" date="2017" name="Genome Biol.">
        <title>Comparative genomics reveals high biological diversity and specific adaptations in the industrially and medically important fungal genus Aspergillus.</title>
        <authorList>
            <person name="de Vries R.P."/>
            <person name="Riley R."/>
            <person name="Wiebenga A."/>
            <person name="Aguilar-Osorio G."/>
            <person name="Amillis S."/>
            <person name="Uchima C.A."/>
            <person name="Anderluh G."/>
            <person name="Asadollahi M."/>
            <person name="Askin M."/>
            <person name="Barry K."/>
            <person name="Battaglia E."/>
            <person name="Bayram O."/>
            <person name="Benocci T."/>
            <person name="Braus-Stromeyer S.A."/>
            <person name="Caldana C."/>
            <person name="Canovas D."/>
            <person name="Cerqueira G.C."/>
            <person name="Chen F."/>
            <person name="Chen W."/>
            <person name="Choi C."/>
            <person name="Clum A."/>
            <person name="Dos Santos R.A."/>
            <person name="Damasio A.R."/>
            <person name="Diallinas G."/>
            <person name="Emri T."/>
            <person name="Fekete E."/>
            <person name="Flipphi M."/>
            <person name="Freyberg S."/>
            <person name="Gallo A."/>
            <person name="Gournas C."/>
            <person name="Habgood R."/>
            <person name="Hainaut M."/>
            <person name="Harispe M.L."/>
            <person name="Henrissat B."/>
            <person name="Hilden K.S."/>
            <person name="Hope R."/>
            <person name="Hossain A."/>
            <person name="Karabika E."/>
            <person name="Karaffa L."/>
            <person name="Karanyi Z."/>
            <person name="Krasevec N."/>
            <person name="Kuo A."/>
            <person name="Kusch H."/>
            <person name="LaButti K."/>
            <person name="Lagendijk E.L."/>
            <person name="Lapidus A."/>
            <person name="Levasseur A."/>
            <person name="Lindquist E."/>
            <person name="Lipzen A."/>
            <person name="Logrieco A.F."/>
            <person name="MacCabe A."/>
            <person name="Maekelae M.R."/>
            <person name="Malavazi I."/>
            <person name="Melin P."/>
            <person name="Meyer V."/>
            <person name="Mielnichuk N."/>
            <person name="Miskei M."/>
            <person name="Molnar A.P."/>
            <person name="Mule G."/>
            <person name="Ngan C.Y."/>
            <person name="Orejas M."/>
            <person name="Orosz E."/>
            <person name="Ouedraogo J.P."/>
            <person name="Overkamp K.M."/>
            <person name="Park H.-S."/>
            <person name="Perrone G."/>
            <person name="Piumi F."/>
            <person name="Punt P.J."/>
            <person name="Ram A.F."/>
            <person name="Ramon A."/>
            <person name="Rauscher S."/>
            <person name="Record E."/>
            <person name="Riano-Pachon D.M."/>
            <person name="Robert V."/>
            <person name="Roehrig J."/>
            <person name="Ruller R."/>
            <person name="Salamov A."/>
            <person name="Salih N.S."/>
            <person name="Samson R.A."/>
            <person name="Sandor E."/>
            <person name="Sanguinetti M."/>
            <person name="Schuetze T."/>
            <person name="Sepcic K."/>
            <person name="Shelest E."/>
            <person name="Sherlock G."/>
            <person name="Sophianopoulou V."/>
            <person name="Squina F.M."/>
            <person name="Sun H."/>
            <person name="Susca A."/>
            <person name="Todd R.B."/>
            <person name="Tsang A."/>
            <person name="Unkles S.E."/>
            <person name="van de Wiele N."/>
            <person name="van Rossen-Uffink D."/>
            <person name="Oliveira J.V."/>
            <person name="Vesth T.C."/>
            <person name="Visser J."/>
            <person name="Yu J.-H."/>
            <person name="Zhou M."/>
            <person name="Andersen M.R."/>
            <person name="Archer D.B."/>
            <person name="Baker S.E."/>
            <person name="Benoit I."/>
            <person name="Brakhage A.A."/>
            <person name="Braus G.H."/>
            <person name="Fischer R."/>
            <person name="Frisvad J.C."/>
            <person name="Goldman G.H."/>
            <person name="Houbraken J."/>
            <person name="Oakley B."/>
            <person name="Pocsi I."/>
            <person name="Scazzocchio C."/>
            <person name="Seiboth B."/>
            <person name="vanKuyk P.A."/>
            <person name="Wortman J."/>
            <person name="Dyer P.S."/>
            <person name="Grigoriev I.V."/>
        </authorList>
    </citation>
    <scope>NUCLEOTIDE SEQUENCE [LARGE SCALE GENOMIC DNA]</scope>
    <source>
        <strain evidence="2">CBS 106.47</strain>
    </source>
</reference>
<evidence type="ECO:0000313" key="2">
    <source>
        <dbReference type="Proteomes" id="UP000184063"/>
    </source>
</evidence>
<name>A0A1M3THB6_ASPLC</name>
<dbReference type="EMBL" id="KV878242">
    <property type="protein sequence ID" value="OJZ86137.1"/>
    <property type="molecule type" value="Genomic_DNA"/>
</dbReference>
<dbReference type="Proteomes" id="UP000184063">
    <property type="component" value="Unassembled WGS sequence"/>
</dbReference>
<protein>
    <submittedName>
        <fullName evidence="1">Uncharacterized protein</fullName>
    </submittedName>
</protein>
<dbReference type="AlphaFoldDB" id="A0A1M3THB6"/>
<gene>
    <name evidence="1" type="ORF">ASPFODRAFT_47246</name>
</gene>
<dbReference type="VEuPathDB" id="FungiDB:ASPFODRAFT_47246"/>
<evidence type="ECO:0000313" key="1">
    <source>
        <dbReference type="EMBL" id="OJZ86137.1"/>
    </source>
</evidence>
<sequence length="63" mass="7052">MREAEDSCLVHAESLLTQYLLYFPAFLGPGGYSPISSTMKETKPTYPGPLFDANMVNLFIYSK</sequence>
<proteinExistence type="predicted"/>